<evidence type="ECO:0000259" key="2">
    <source>
        <dbReference type="Pfam" id="PF00487"/>
    </source>
</evidence>
<comment type="caution">
    <text evidence="3">The sequence shown here is derived from an EMBL/GenBank/DDBJ whole genome shotgun (WGS) entry which is preliminary data.</text>
</comment>
<dbReference type="InterPro" id="IPR012171">
    <property type="entry name" value="Fatty_acid_desaturase"/>
</dbReference>
<dbReference type="EMBL" id="BAABEY010000002">
    <property type="protein sequence ID" value="GAA4432092.1"/>
    <property type="molecule type" value="Genomic_DNA"/>
</dbReference>
<sequence>MRQQEKTRFCPETKSHFYTTLKKRVDAHFRESNLSRHGDGRMIVKTVFFLSAYILPFLLFLIYTPPLAFAFPLWLMMGLAVAGIGMNIMHDANHGAYSRNADINEWLGYTLYLVGVGVKNWKFQHNVLHHTYTNVTGLDEDIRDRGVVKLSPHLVAGRPHRWQWLYAFFFYSILTLYWVTLKDFFQYHGFIRAGVNRQSRSENRKMLAGLVLVKLFYFGVFFGLPVLALNMPFGEVLLGFLIMHVTSGLILTTIFQLAHSVEGTAYPLPDSTGMIRKDWAIHQLETTVNFSGGNKILTWCLGGLNYQIEHHLFPKICHVHYPEISVIIKQTAEDFGLRYLENRSLRVAFVSHIRSLRKFGLPPINEAIG</sequence>
<dbReference type="Pfam" id="PF00487">
    <property type="entry name" value="FA_desaturase"/>
    <property type="match status" value="1"/>
</dbReference>
<dbReference type="InterPro" id="IPR005804">
    <property type="entry name" value="FA_desaturase_dom"/>
</dbReference>
<name>A0ABP8LND3_9BACT</name>
<evidence type="ECO:0000313" key="3">
    <source>
        <dbReference type="EMBL" id="GAA4432092.1"/>
    </source>
</evidence>
<feature type="transmembrane region" description="Helical" evidence="1">
    <location>
        <begin position="164"/>
        <end position="181"/>
    </location>
</feature>
<proteinExistence type="predicted"/>
<dbReference type="RefSeq" id="WP_345026310.1">
    <property type="nucleotide sequence ID" value="NZ_BAABEY010000002.1"/>
</dbReference>
<accession>A0ABP8LND3</accession>
<evidence type="ECO:0000313" key="4">
    <source>
        <dbReference type="Proteomes" id="UP001501508"/>
    </source>
</evidence>
<protein>
    <submittedName>
        <fullName evidence="3">Acyl-CoA desaturase</fullName>
    </submittedName>
</protein>
<feature type="transmembrane region" description="Helical" evidence="1">
    <location>
        <begin position="236"/>
        <end position="258"/>
    </location>
</feature>
<feature type="domain" description="Fatty acid desaturase" evidence="2">
    <location>
        <begin position="70"/>
        <end position="340"/>
    </location>
</feature>
<keyword evidence="1" id="KW-0812">Transmembrane</keyword>
<keyword evidence="1" id="KW-1133">Transmembrane helix</keyword>
<organism evidence="3 4">
    <name type="scientific">Ravibacter arvi</name>
    <dbReference type="NCBI Taxonomy" id="2051041"/>
    <lineage>
        <taxon>Bacteria</taxon>
        <taxon>Pseudomonadati</taxon>
        <taxon>Bacteroidota</taxon>
        <taxon>Cytophagia</taxon>
        <taxon>Cytophagales</taxon>
        <taxon>Spirosomataceae</taxon>
        <taxon>Ravibacter</taxon>
    </lineage>
</organism>
<dbReference type="PANTHER" id="PTHR19353">
    <property type="entry name" value="FATTY ACID DESATURASE 2"/>
    <property type="match status" value="1"/>
</dbReference>
<keyword evidence="4" id="KW-1185">Reference proteome</keyword>
<keyword evidence="1" id="KW-0472">Membrane</keyword>
<dbReference type="PIRSF" id="PIRSF015921">
    <property type="entry name" value="FA_sphinglp_des"/>
    <property type="match status" value="1"/>
</dbReference>
<feature type="transmembrane region" description="Helical" evidence="1">
    <location>
        <begin position="69"/>
        <end position="89"/>
    </location>
</feature>
<feature type="transmembrane region" description="Helical" evidence="1">
    <location>
        <begin position="42"/>
        <end position="63"/>
    </location>
</feature>
<dbReference type="Proteomes" id="UP001501508">
    <property type="component" value="Unassembled WGS sequence"/>
</dbReference>
<evidence type="ECO:0000256" key="1">
    <source>
        <dbReference type="SAM" id="Phobius"/>
    </source>
</evidence>
<dbReference type="PANTHER" id="PTHR19353:SF19">
    <property type="entry name" value="DELTA(5) FATTY ACID DESATURASE C-RELATED"/>
    <property type="match status" value="1"/>
</dbReference>
<dbReference type="CDD" id="cd03506">
    <property type="entry name" value="Delta6-FADS-like"/>
    <property type="match status" value="1"/>
</dbReference>
<gene>
    <name evidence="3" type="ORF">GCM10023091_03670</name>
</gene>
<feature type="transmembrane region" description="Helical" evidence="1">
    <location>
        <begin position="206"/>
        <end position="229"/>
    </location>
</feature>
<reference evidence="4" key="1">
    <citation type="journal article" date="2019" name="Int. J. Syst. Evol. Microbiol.">
        <title>The Global Catalogue of Microorganisms (GCM) 10K type strain sequencing project: providing services to taxonomists for standard genome sequencing and annotation.</title>
        <authorList>
            <consortium name="The Broad Institute Genomics Platform"/>
            <consortium name="The Broad Institute Genome Sequencing Center for Infectious Disease"/>
            <person name="Wu L."/>
            <person name="Ma J."/>
        </authorList>
    </citation>
    <scope>NUCLEOTIDE SEQUENCE [LARGE SCALE GENOMIC DNA]</scope>
    <source>
        <strain evidence="4">JCM 31920</strain>
    </source>
</reference>